<reference evidence="1 2" key="1">
    <citation type="submission" date="2022-03" db="EMBL/GenBank/DDBJ databases">
        <title>Pseudonocardia alaer sp. nov., a novel actinomycete isolated from reed forest soil.</title>
        <authorList>
            <person name="Wang L."/>
        </authorList>
    </citation>
    <scope>NUCLEOTIDE SEQUENCE [LARGE SCALE GENOMIC DNA]</scope>
    <source>
        <strain evidence="1 2">Y-16303</strain>
    </source>
</reference>
<dbReference type="Pfam" id="PF14224">
    <property type="entry name" value="DUF4331"/>
    <property type="match status" value="1"/>
</dbReference>
<protein>
    <submittedName>
        <fullName evidence="1">DUF4331 domain-containing protein</fullName>
    </submittedName>
</protein>
<evidence type="ECO:0000313" key="2">
    <source>
        <dbReference type="Proteomes" id="UP001299970"/>
    </source>
</evidence>
<accession>A0ABS9T6T8</accession>
<dbReference type="Proteomes" id="UP001299970">
    <property type="component" value="Unassembled WGS sequence"/>
</dbReference>
<dbReference type="EMBL" id="JAKXMK010000001">
    <property type="protein sequence ID" value="MCH6164254.1"/>
    <property type="molecule type" value="Genomic_DNA"/>
</dbReference>
<name>A0ABS9T6T8_9PSEU</name>
<comment type="caution">
    <text evidence="1">The sequence shown here is derived from an EMBL/GenBank/DDBJ whole genome shotgun (WGS) entry which is preliminary data.</text>
</comment>
<keyword evidence="2" id="KW-1185">Reference proteome</keyword>
<organism evidence="1 2">
    <name type="scientific">Pseudonocardia alaniniphila</name>
    <dbReference type="NCBI Taxonomy" id="75291"/>
    <lineage>
        <taxon>Bacteria</taxon>
        <taxon>Bacillati</taxon>
        <taxon>Actinomycetota</taxon>
        <taxon>Actinomycetes</taxon>
        <taxon>Pseudonocardiales</taxon>
        <taxon>Pseudonocardiaceae</taxon>
        <taxon>Pseudonocardia</taxon>
    </lineage>
</organism>
<dbReference type="InterPro" id="IPR025566">
    <property type="entry name" value="DUF4331"/>
</dbReference>
<evidence type="ECO:0000313" key="1">
    <source>
        <dbReference type="EMBL" id="MCH6164254.1"/>
    </source>
</evidence>
<sequence>MSQQLDWELAWHDPRLDICDVYLFRGTVGTVLVMDVDPLSGYHGFHPQGLYEFKLDLDDDGVEDVTFSFTFDEADAERRQRWVLRRFDRAEARGAVLLTGVTGEVCADGGTVRALAGPAADPSSMMDARIAAARTTISGLGRVAVEDFVLDDAAGLFGGTDVGAIVIELADEILATRTVGFWGATLIDTDSGPFVMSMSAALQRGSECGLGAR</sequence>
<gene>
    <name evidence="1" type="ORF">MMF94_01055</name>
</gene>
<dbReference type="RefSeq" id="WP_241034280.1">
    <property type="nucleotide sequence ID" value="NZ_BAAAJF010000034.1"/>
</dbReference>
<proteinExistence type="predicted"/>